<dbReference type="Proteomes" id="UP000317169">
    <property type="component" value="Unassembled WGS sequence"/>
</dbReference>
<dbReference type="InterPro" id="IPR030662">
    <property type="entry name" value="DPH6/MJ0570"/>
</dbReference>
<evidence type="ECO:0000313" key="3">
    <source>
        <dbReference type="Proteomes" id="UP000317169"/>
    </source>
</evidence>
<dbReference type="AlphaFoldDB" id="A0A507ZIE8"/>
<keyword evidence="2" id="KW-0378">Hydrolase</keyword>
<dbReference type="CDD" id="cd01994">
    <property type="entry name" value="AANH_PF0828-like"/>
    <property type="match status" value="1"/>
</dbReference>
<organism evidence="2 3">
    <name type="scientific">Haloflavibacter putidus</name>
    <dbReference type="NCBI Taxonomy" id="2576776"/>
    <lineage>
        <taxon>Bacteria</taxon>
        <taxon>Pseudomonadati</taxon>
        <taxon>Bacteroidota</taxon>
        <taxon>Flavobacteriia</taxon>
        <taxon>Flavobacteriales</taxon>
        <taxon>Flavobacteriaceae</taxon>
        <taxon>Haloflavibacter</taxon>
    </lineage>
</organism>
<dbReference type="PIRSF" id="PIRSF039123">
    <property type="entry name" value="Diphthamide_synthase"/>
    <property type="match status" value="1"/>
</dbReference>
<comment type="caution">
    <text evidence="2">The sequence shown here is derived from an EMBL/GenBank/DDBJ whole genome shotgun (WGS) entry which is preliminary data.</text>
</comment>
<reference evidence="2 3" key="1">
    <citation type="submission" date="2019-06" db="EMBL/GenBank/DDBJ databases">
        <title>Flavibacter putida gen. nov., sp. nov., a novel marine bacterium of the family Flavobacteriaceae isolated from coastal seawater.</title>
        <authorList>
            <person name="Feng X."/>
        </authorList>
    </citation>
    <scope>NUCLEOTIDE SEQUENCE [LARGE SCALE GENOMIC DNA]</scope>
    <source>
        <strain evidence="2 3">PLHSN227</strain>
    </source>
</reference>
<evidence type="ECO:0000313" key="2">
    <source>
        <dbReference type="EMBL" id="TQD36313.1"/>
    </source>
</evidence>
<accession>A0A507ZIE8</accession>
<dbReference type="Gene3D" id="3.90.1490.10">
    <property type="entry name" value="putative n-type atp pyrophosphatase, domain 2"/>
    <property type="match status" value="1"/>
</dbReference>
<name>A0A507ZIE8_9FLAO</name>
<dbReference type="GO" id="GO:0016787">
    <property type="term" value="F:hydrolase activity"/>
    <property type="evidence" value="ECO:0007669"/>
    <property type="project" value="UniProtKB-KW"/>
</dbReference>
<protein>
    <submittedName>
        <fullName evidence="2">Adenine nucleotide alpha hydrolase</fullName>
    </submittedName>
</protein>
<sequence>MSFKAFLNWSSGKDAMWSLHQLQEENLPIKKLVTTINTQTNRVSMHGLRRNLLEQQVKALHLPLYIIDLNGEISMEAYNKIMRKHLLVFQENGFTHSVYGDILLEDLREYREAELSDFNIKPVFPLWKKDTKKLILDFIDAGYKAVVVTVNAKYLDKSFCGRTIDKQFLQDLPPNVDWCGENGEFHTFVYDGPLFSNSVKFKKGEVVLKDYSPSKKTDCFKETENWDYKFWFVDLLPV</sequence>
<evidence type="ECO:0000259" key="1">
    <source>
        <dbReference type="Pfam" id="PF01902"/>
    </source>
</evidence>
<feature type="domain" description="Diphthamide synthase" evidence="1">
    <location>
        <begin position="7"/>
        <end position="205"/>
    </location>
</feature>
<dbReference type="OrthoDB" id="3572539at2"/>
<gene>
    <name evidence="2" type="ORF">FKR84_10915</name>
</gene>
<dbReference type="InterPro" id="IPR014729">
    <property type="entry name" value="Rossmann-like_a/b/a_fold"/>
</dbReference>
<dbReference type="Pfam" id="PF01902">
    <property type="entry name" value="Diphthami_syn_2"/>
    <property type="match status" value="1"/>
</dbReference>
<proteinExistence type="predicted"/>
<dbReference type="RefSeq" id="WP_141422341.1">
    <property type="nucleotide sequence ID" value="NZ_VIAR01000011.1"/>
</dbReference>
<keyword evidence="3" id="KW-1185">Reference proteome</keyword>
<dbReference type="Gene3D" id="3.40.50.620">
    <property type="entry name" value="HUPs"/>
    <property type="match status" value="1"/>
</dbReference>
<dbReference type="InterPro" id="IPR002761">
    <property type="entry name" value="Diphthami_syn_dom"/>
</dbReference>
<dbReference type="SUPFAM" id="SSF52402">
    <property type="entry name" value="Adenine nucleotide alpha hydrolases-like"/>
    <property type="match status" value="1"/>
</dbReference>
<dbReference type="EMBL" id="VIAR01000011">
    <property type="protein sequence ID" value="TQD36313.1"/>
    <property type="molecule type" value="Genomic_DNA"/>
</dbReference>